<dbReference type="SUPFAM" id="SSF55785">
    <property type="entry name" value="PYP-like sensor domain (PAS domain)"/>
    <property type="match status" value="2"/>
</dbReference>
<dbReference type="InterPro" id="IPR013767">
    <property type="entry name" value="PAS_fold"/>
</dbReference>
<evidence type="ECO:0000313" key="6">
    <source>
        <dbReference type="EMBL" id="MBE9107274.1"/>
    </source>
</evidence>
<dbReference type="Gene3D" id="3.30.450.40">
    <property type="match status" value="1"/>
</dbReference>
<feature type="coiled-coil region" evidence="3">
    <location>
        <begin position="864"/>
        <end position="891"/>
    </location>
</feature>
<dbReference type="SUPFAM" id="SSF47384">
    <property type="entry name" value="Homodimeric domain of signal transducing histidine kinase"/>
    <property type="match status" value="1"/>
</dbReference>
<evidence type="ECO:0000256" key="3">
    <source>
        <dbReference type="SAM" id="Coils"/>
    </source>
</evidence>
<dbReference type="EC" id="2.7.13.3" evidence="2"/>
<evidence type="ECO:0000259" key="5">
    <source>
        <dbReference type="PROSITE" id="PS50113"/>
    </source>
</evidence>
<feature type="non-terminal residue" evidence="6">
    <location>
        <position position="1"/>
    </location>
</feature>
<dbReference type="InterPro" id="IPR003018">
    <property type="entry name" value="GAF"/>
</dbReference>
<evidence type="ECO:0000259" key="4">
    <source>
        <dbReference type="PROSITE" id="PS50112"/>
    </source>
</evidence>
<dbReference type="InterPro" id="IPR035965">
    <property type="entry name" value="PAS-like_dom_sf"/>
</dbReference>
<dbReference type="SMART" id="SM00091">
    <property type="entry name" value="PAS"/>
    <property type="match status" value="2"/>
</dbReference>
<dbReference type="InterPro" id="IPR001610">
    <property type="entry name" value="PAC"/>
</dbReference>
<dbReference type="PROSITE" id="PS50112">
    <property type="entry name" value="PAS"/>
    <property type="match status" value="1"/>
</dbReference>
<dbReference type="InterPro" id="IPR000014">
    <property type="entry name" value="PAS"/>
</dbReference>
<name>A0ABR9U3N5_9NOSO</name>
<sequence>LKKVYLSVVYGNESTSTFSYASYGILMCGVVGNVELGYEFGQLALDLLSRYQNSELKGKTLLLVYLYTRHWKMHLGEILNPLQMTYCSCLDVGDLTFAGFSAYNYGFYSYFAGQNLTQLESEVAGYCEALKHFKQNLTLTYSQLIRQILLNLMGDADNVLVLNGAAYNEQHQLPLHEAAGDRTGLALLGINKLVVSYLFSEFEQAVEQARQGKQYLDAVLAFVYVPIFHFYESLAQLAWFERLSTPEQQQAKECIAANQEKLKYWATHAPMNFLHKFHLVEAERERVQGNKAEAIDLFDRAITEAKENHYIQEEALANELAAKFYLDWGKQRIAQSYMTEAYYGYARWGAKAKVADLEKRYPQLLTPILQQTRFPFSTNETIFSLGSVTSTSNSSSVSVALDLATILKASQTLSGEIELEKLLSALLHIVIENAGADKCVFMLLESDRLLVQALAQLSLSGVQNQAAVDFYSMLLNPQPVEDSVDVPVGLINNVKRNLQPVVITDATVHSQLLNDPYIQQQQPKSILCSPVLRQGKLLGVLYLENNLATGAFTSDRIELLNSVCAQAAISLENAQLYRNSQNYAQQLTQSLAKLQASEIRFQNLTNNIPGMVYQFRLEVDGSTSTPYVSSGCLDLYELEPELVMAGTHSLYAMNHPDDRPAIAQAIAYSAQNLTPFEEEWRIILPSGTVKWIRSAARPERQADGAIIWDGVVIDISDVYDELRLRKQAEASLAKEREFLNAIIHNITDGIVVCDASGKLTLFNKATREFHGLPVESLPPEQWAEHFDLYQPDGQTLLSTTEIPLFRALQGEIVENAEMVIAPKHGSRRILLASGQAIFDASGNKLGAVVVMRDISDRKKSELALQQKSLDLQQALTDLQNAQLQIVQSEKMSALGNLVAGVAHEMNNPLGFIAASLKQAKPTLTDVVEHLKLYQLSLPNASDEIKDHAEEIDLDYSLEDLPKMIDAMSMACDRLKNISTSLRTFSRADKDYKVPFNIHQGIDSTILILKHRLKANEQRPAIKVITQYSILPQIECFPG</sequence>
<dbReference type="PANTHER" id="PTHR43642">
    <property type="entry name" value="HYBRID SIGNAL TRANSDUCTION HISTIDINE KINASE G"/>
    <property type="match status" value="1"/>
</dbReference>
<proteinExistence type="predicted"/>
<accession>A0ABR9U3N5</accession>
<feature type="domain" description="PAS" evidence="4">
    <location>
        <begin position="735"/>
        <end position="811"/>
    </location>
</feature>
<dbReference type="InterPro" id="IPR029016">
    <property type="entry name" value="GAF-like_dom_sf"/>
</dbReference>
<dbReference type="SMART" id="SM00086">
    <property type="entry name" value="PAC"/>
    <property type="match status" value="2"/>
</dbReference>
<dbReference type="CDD" id="cd00130">
    <property type="entry name" value="PAS"/>
    <property type="match status" value="2"/>
</dbReference>
<comment type="caution">
    <text evidence="6">The sequence shown here is derived from an EMBL/GenBank/DDBJ whole genome shotgun (WGS) entry which is preliminary data.</text>
</comment>
<dbReference type="Proteomes" id="UP000647836">
    <property type="component" value="Unassembled WGS sequence"/>
</dbReference>
<dbReference type="Pfam" id="PF01590">
    <property type="entry name" value="GAF"/>
    <property type="match status" value="1"/>
</dbReference>
<dbReference type="PROSITE" id="PS50113">
    <property type="entry name" value="PAC"/>
    <property type="match status" value="1"/>
</dbReference>
<dbReference type="InterPro" id="IPR053159">
    <property type="entry name" value="Hybrid_Histidine_Kinase"/>
</dbReference>
<keyword evidence="7" id="KW-1185">Reference proteome</keyword>
<dbReference type="EMBL" id="JADEXF010000794">
    <property type="protein sequence ID" value="MBE9107274.1"/>
    <property type="molecule type" value="Genomic_DNA"/>
</dbReference>
<dbReference type="NCBIfam" id="TIGR00229">
    <property type="entry name" value="sensory_box"/>
    <property type="match status" value="1"/>
</dbReference>
<dbReference type="SMART" id="SM00065">
    <property type="entry name" value="GAF"/>
    <property type="match status" value="1"/>
</dbReference>
<dbReference type="Pfam" id="PF08447">
    <property type="entry name" value="PAS_3"/>
    <property type="match status" value="1"/>
</dbReference>
<organism evidence="6 7">
    <name type="scientific">Nostoc cf. edaphicum LEGE 07299</name>
    <dbReference type="NCBI Taxonomy" id="2777974"/>
    <lineage>
        <taxon>Bacteria</taxon>
        <taxon>Bacillati</taxon>
        <taxon>Cyanobacteriota</taxon>
        <taxon>Cyanophyceae</taxon>
        <taxon>Nostocales</taxon>
        <taxon>Nostocaceae</taxon>
        <taxon>Nostoc</taxon>
    </lineage>
</organism>
<dbReference type="Gene3D" id="3.30.450.20">
    <property type="entry name" value="PAS domain"/>
    <property type="match status" value="2"/>
</dbReference>
<dbReference type="Pfam" id="PF00989">
    <property type="entry name" value="PAS"/>
    <property type="match status" value="1"/>
</dbReference>
<feature type="non-terminal residue" evidence="6">
    <location>
        <position position="1038"/>
    </location>
</feature>
<protein>
    <recommendedName>
        <fullName evidence="2">histidine kinase</fullName>
        <ecNumber evidence="2">2.7.13.3</ecNumber>
    </recommendedName>
</protein>
<dbReference type="InterPro" id="IPR013655">
    <property type="entry name" value="PAS_fold_3"/>
</dbReference>
<keyword evidence="3" id="KW-0175">Coiled coil</keyword>
<dbReference type="InterPro" id="IPR036097">
    <property type="entry name" value="HisK_dim/P_sf"/>
</dbReference>
<dbReference type="InterPro" id="IPR000700">
    <property type="entry name" value="PAS-assoc_C"/>
</dbReference>
<evidence type="ECO:0000256" key="1">
    <source>
        <dbReference type="ARBA" id="ARBA00000085"/>
    </source>
</evidence>
<dbReference type="RefSeq" id="WP_194046963.1">
    <property type="nucleotide sequence ID" value="NZ_JADEXF010000794.1"/>
</dbReference>
<evidence type="ECO:0000256" key="2">
    <source>
        <dbReference type="ARBA" id="ARBA00012438"/>
    </source>
</evidence>
<dbReference type="PANTHER" id="PTHR43642:SF1">
    <property type="entry name" value="HYBRID SIGNAL TRANSDUCTION HISTIDINE KINASE G"/>
    <property type="match status" value="1"/>
</dbReference>
<gene>
    <name evidence="6" type="ORF">IQ229_20790</name>
</gene>
<dbReference type="SUPFAM" id="SSF55781">
    <property type="entry name" value="GAF domain-like"/>
    <property type="match status" value="1"/>
</dbReference>
<feature type="domain" description="PAC" evidence="5">
    <location>
        <begin position="814"/>
        <end position="866"/>
    </location>
</feature>
<evidence type="ECO:0000313" key="7">
    <source>
        <dbReference type="Proteomes" id="UP000647836"/>
    </source>
</evidence>
<dbReference type="Gene3D" id="1.10.287.130">
    <property type="match status" value="1"/>
</dbReference>
<comment type="catalytic activity">
    <reaction evidence="1">
        <text>ATP + protein L-histidine = ADP + protein N-phospho-L-histidine.</text>
        <dbReference type="EC" id="2.7.13.3"/>
    </reaction>
</comment>
<reference evidence="6 7" key="1">
    <citation type="submission" date="2020-10" db="EMBL/GenBank/DDBJ databases">
        <authorList>
            <person name="Castelo-Branco R."/>
            <person name="Eusebio N."/>
            <person name="Adriana R."/>
            <person name="Vieira A."/>
            <person name="Brugerolle De Fraissinette N."/>
            <person name="Rezende De Castro R."/>
            <person name="Schneider M.P."/>
            <person name="Vasconcelos V."/>
            <person name="Leao P.N."/>
        </authorList>
    </citation>
    <scope>NUCLEOTIDE SEQUENCE [LARGE SCALE GENOMIC DNA]</scope>
    <source>
        <strain evidence="6 7">LEGE 07299</strain>
    </source>
</reference>